<protein>
    <recommendedName>
        <fullName evidence="3">Secreted protein</fullName>
    </recommendedName>
</protein>
<evidence type="ECO:0008006" key="3">
    <source>
        <dbReference type="Google" id="ProtNLM"/>
    </source>
</evidence>
<sequence>MHTGGRLLYLDFDGVLHPENVWRRPRSGPYVATPPGHTLFEHASLLVALLAPYPDVRIVLSTSWVRVLGSVRKAARRLPPALRARVVGATFHGEMDAHLFAAMPRGVQVWADVQRRRPHEWLSLDDDGEGWPAMAREHLVLTDPVMGISEPSAYSAIQAKLAALGTAASAGKRLA</sequence>
<organism evidence="1 2">
    <name type="scientific">Paraburkholderia hiiakae</name>
    <dbReference type="NCBI Taxonomy" id="1081782"/>
    <lineage>
        <taxon>Bacteria</taxon>
        <taxon>Pseudomonadati</taxon>
        <taxon>Pseudomonadota</taxon>
        <taxon>Betaproteobacteria</taxon>
        <taxon>Burkholderiales</taxon>
        <taxon>Burkholderiaceae</taxon>
        <taxon>Paraburkholderia</taxon>
    </lineage>
</organism>
<evidence type="ECO:0000313" key="1">
    <source>
        <dbReference type="EMBL" id="CAD6529255.1"/>
    </source>
</evidence>
<comment type="caution">
    <text evidence="1">The sequence shown here is derived from an EMBL/GenBank/DDBJ whole genome shotgun (WGS) entry which is preliminary data.</text>
</comment>
<reference evidence="1 2" key="1">
    <citation type="submission" date="2020-10" db="EMBL/GenBank/DDBJ databases">
        <authorList>
            <person name="Peeters C."/>
        </authorList>
    </citation>
    <scope>NUCLEOTIDE SEQUENCE [LARGE SCALE GENOMIC DNA]</scope>
    <source>
        <strain evidence="1 2">LMG 27952</strain>
    </source>
</reference>
<keyword evidence="2" id="KW-1185">Reference proteome</keyword>
<dbReference type="RefSeq" id="WP_236596805.1">
    <property type="nucleotide sequence ID" value="NZ_CAJHCQ010000005.1"/>
</dbReference>
<name>A0ABM8NJX4_9BURK</name>
<evidence type="ECO:0000313" key="2">
    <source>
        <dbReference type="Proteomes" id="UP000656319"/>
    </source>
</evidence>
<dbReference type="Proteomes" id="UP000656319">
    <property type="component" value="Unassembled WGS sequence"/>
</dbReference>
<dbReference type="Pfam" id="PF18143">
    <property type="entry name" value="HAD_SAK_2"/>
    <property type="match status" value="1"/>
</dbReference>
<gene>
    <name evidence="1" type="ORF">LMG27952_02279</name>
</gene>
<accession>A0ABM8NJX4</accession>
<dbReference type="EMBL" id="CAJHCQ010000005">
    <property type="protein sequence ID" value="CAD6529255.1"/>
    <property type="molecule type" value="Genomic_DNA"/>
</dbReference>
<proteinExistence type="predicted"/>